<dbReference type="PIRSF" id="PIRSF028704">
    <property type="entry name" value="UPC028704"/>
    <property type="match status" value="1"/>
</dbReference>
<keyword evidence="3" id="KW-1185">Reference proteome</keyword>
<evidence type="ECO:0000256" key="1">
    <source>
        <dbReference type="SAM" id="Phobius"/>
    </source>
</evidence>
<accession>A0ABW6ZW42</accession>
<feature type="transmembrane region" description="Helical" evidence="1">
    <location>
        <begin position="165"/>
        <end position="182"/>
    </location>
</feature>
<dbReference type="RefSeq" id="WP_393991997.1">
    <property type="nucleotide sequence ID" value="NZ_JBAFVH010000004.1"/>
</dbReference>
<feature type="transmembrane region" description="Helical" evidence="1">
    <location>
        <begin position="139"/>
        <end position="160"/>
    </location>
</feature>
<proteinExistence type="predicted"/>
<feature type="transmembrane region" description="Helical" evidence="1">
    <location>
        <begin position="12"/>
        <end position="33"/>
    </location>
</feature>
<dbReference type="PANTHER" id="PTHR38592:SF3">
    <property type="entry name" value="BLL4819 PROTEIN"/>
    <property type="match status" value="1"/>
</dbReference>
<sequence length="378" mass="41294">MTGAEGRLLSIDFWRGFALLTIFVNHVPGHVLSFYTHRNFGVSDAAELFVLLAGISAAFAYLRPFAPGGRVRTTARIVLRAFSLYVAHLALVIMAIVVVGGFVVLTGDSRMLEWLHLDLVQASPIEALVGMGLLTYQPAYLNILPLYVAVLLMAPVLLLLARFSLRLMLAVSFAFYLLAQFADLSPPVWPGSGWWFFNPFAWQLLFACGLALGALIDRGLKSAAHPVLDVLAPLYLFATLVWVLLGFPASLEVAPLPAFVWDFDKTNLALPRVLHVLALAYCVSRLPVERWLKAKGHGAPLILMGRHALPVFCLGTVLSLAAQVTRPLFDGALAFDLLILVVAFTLQWSLAWVLEWQGQGRARAPQGAMARSAPARTA</sequence>
<organism evidence="2 3">
    <name type="scientific">Xanthobacter oligotrophicus</name>
    <dbReference type="NCBI Taxonomy" id="2607286"/>
    <lineage>
        <taxon>Bacteria</taxon>
        <taxon>Pseudomonadati</taxon>
        <taxon>Pseudomonadota</taxon>
        <taxon>Alphaproteobacteria</taxon>
        <taxon>Hyphomicrobiales</taxon>
        <taxon>Xanthobacteraceae</taxon>
        <taxon>Xanthobacter</taxon>
    </lineage>
</organism>
<feature type="transmembrane region" description="Helical" evidence="1">
    <location>
        <begin position="331"/>
        <end position="354"/>
    </location>
</feature>
<keyword evidence="1" id="KW-1133">Transmembrane helix</keyword>
<evidence type="ECO:0000313" key="3">
    <source>
        <dbReference type="Proteomes" id="UP001604002"/>
    </source>
</evidence>
<comment type="caution">
    <text evidence="2">The sequence shown here is derived from an EMBL/GenBank/DDBJ whole genome shotgun (WGS) entry which is preliminary data.</text>
</comment>
<evidence type="ECO:0000313" key="2">
    <source>
        <dbReference type="EMBL" id="MFG1372076.1"/>
    </source>
</evidence>
<feature type="transmembrane region" description="Helical" evidence="1">
    <location>
        <begin position="308"/>
        <end position="325"/>
    </location>
</feature>
<dbReference type="Proteomes" id="UP001604002">
    <property type="component" value="Unassembled WGS sequence"/>
</dbReference>
<feature type="transmembrane region" description="Helical" evidence="1">
    <location>
        <begin position="269"/>
        <end position="288"/>
    </location>
</feature>
<dbReference type="Pfam" id="PF10129">
    <property type="entry name" value="OpgC_C"/>
    <property type="match status" value="1"/>
</dbReference>
<protein>
    <submittedName>
        <fullName evidence="2">OpgC domain-containing protein</fullName>
    </submittedName>
</protein>
<dbReference type="InterPro" id="IPR014550">
    <property type="entry name" value="UCP028704_OpgC"/>
</dbReference>
<feature type="transmembrane region" description="Helical" evidence="1">
    <location>
        <begin position="194"/>
        <end position="216"/>
    </location>
</feature>
<gene>
    <name evidence="2" type="ORF">V5F32_07870</name>
</gene>
<feature type="transmembrane region" description="Helical" evidence="1">
    <location>
        <begin position="45"/>
        <end position="62"/>
    </location>
</feature>
<reference evidence="2 3" key="1">
    <citation type="submission" date="2024-02" db="EMBL/GenBank/DDBJ databases">
        <title>Expansion and revision of Xanthobacter and proposal of Roseixanthobacter gen. nov.</title>
        <authorList>
            <person name="Soltysiak M.P.M."/>
            <person name="Jalihal A."/>
            <person name="Ory A."/>
            <person name="Chrisophersen C."/>
            <person name="Lee A.D."/>
            <person name="Boulton J."/>
            <person name="Springer M."/>
        </authorList>
    </citation>
    <scope>NUCLEOTIDE SEQUENCE [LARGE SCALE GENOMIC DNA]</scope>
    <source>
        <strain evidence="2 3">23A</strain>
    </source>
</reference>
<dbReference type="EMBL" id="JBAFVH010000004">
    <property type="protein sequence ID" value="MFG1372076.1"/>
    <property type="molecule type" value="Genomic_DNA"/>
</dbReference>
<dbReference type="PANTHER" id="PTHR38592">
    <property type="entry name" value="BLL4819 PROTEIN"/>
    <property type="match status" value="1"/>
</dbReference>
<keyword evidence="1" id="KW-0472">Membrane</keyword>
<keyword evidence="1" id="KW-0812">Transmembrane</keyword>
<name>A0ABW6ZW42_9HYPH</name>
<feature type="transmembrane region" description="Helical" evidence="1">
    <location>
        <begin position="228"/>
        <end position="249"/>
    </location>
</feature>
<feature type="transmembrane region" description="Helical" evidence="1">
    <location>
        <begin position="82"/>
        <end position="105"/>
    </location>
</feature>